<accession>A0A9E7GJJ8</accession>
<reference evidence="1" key="1">
    <citation type="submission" date="2022-05" db="EMBL/GenBank/DDBJ databases">
        <title>The Musa troglodytarum L. genome provides insights into the mechanism of non-climacteric behaviour and enrichment of carotenoids.</title>
        <authorList>
            <person name="Wang J."/>
        </authorList>
    </citation>
    <scope>NUCLEOTIDE SEQUENCE</scope>
    <source>
        <tissue evidence="1">Leaf</tissue>
    </source>
</reference>
<name>A0A9E7GJJ8_9LILI</name>
<organism evidence="1 2">
    <name type="scientific">Musa troglodytarum</name>
    <name type="common">fe'i banana</name>
    <dbReference type="NCBI Taxonomy" id="320322"/>
    <lineage>
        <taxon>Eukaryota</taxon>
        <taxon>Viridiplantae</taxon>
        <taxon>Streptophyta</taxon>
        <taxon>Embryophyta</taxon>
        <taxon>Tracheophyta</taxon>
        <taxon>Spermatophyta</taxon>
        <taxon>Magnoliopsida</taxon>
        <taxon>Liliopsida</taxon>
        <taxon>Zingiberales</taxon>
        <taxon>Musaceae</taxon>
        <taxon>Musa</taxon>
    </lineage>
</organism>
<evidence type="ECO:0000313" key="1">
    <source>
        <dbReference type="EMBL" id="URE13377.1"/>
    </source>
</evidence>
<sequence>MEKQFCDGFLEELSEWELQKVFCSSTPIPISHQIYFYDDGHGCSFLTARSAESSRGDCSPRTDLWTSQAMNSGERKGEARRCGRLGENASNACAGFGVVCGGDLPPWTAPVR</sequence>
<dbReference type="EMBL" id="CP097508">
    <property type="protein sequence ID" value="URE13377.1"/>
    <property type="molecule type" value="Genomic_DNA"/>
</dbReference>
<protein>
    <submittedName>
        <fullName evidence="1">Uncharacterized protein</fullName>
    </submittedName>
</protein>
<evidence type="ECO:0000313" key="2">
    <source>
        <dbReference type="Proteomes" id="UP001055439"/>
    </source>
</evidence>
<keyword evidence="2" id="KW-1185">Reference proteome</keyword>
<dbReference type="Proteomes" id="UP001055439">
    <property type="component" value="Chromosome 6"/>
</dbReference>
<proteinExistence type="predicted"/>
<dbReference type="AlphaFoldDB" id="A0A9E7GJJ8"/>
<gene>
    <name evidence="1" type="ORF">MUK42_35628</name>
</gene>